<comment type="caution">
    <text evidence="1">The sequence shown here is derived from an EMBL/GenBank/DDBJ whole genome shotgun (WGS) entry which is preliminary data.</text>
</comment>
<accession>D4XRS7</accession>
<protein>
    <submittedName>
        <fullName evidence="1">Uncharacterized protein</fullName>
    </submittedName>
</protein>
<dbReference type="RefSeq" id="WP_004639738.1">
    <property type="nucleotide sequence ID" value="NZ_GG770435.1"/>
</dbReference>
<evidence type="ECO:0000313" key="1">
    <source>
        <dbReference type="EMBL" id="EFF82137.1"/>
    </source>
</evidence>
<dbReference type="AlphaFoldDB" id="D4XRS7"/>
<organism evidence="1 2">
    <name type="scientific">Acinetobacter haemolyticus ATCC 19194</name>
    <dbReference type="NCBI Taxonomy" id="707232"/>
    <lineage>
        <taxon>Bacteria</taxon>
        <taxon>Pseudomonadati</taxon>
        <taxon>Pseudomonadota</taxon>
        <taxon>Gammaproteobacteria</taxon>
        <taxon>Moraxellales</taxon>
        <taxon>Moraxellaceae</taxon>
        <taxon>Acinetobacter</taxon>
    </lineage>
</organism>
<dbReference type="EMBL" id="ADMT01000188">
    <property type="protein sequence ID" value="EFF82137.1"/>
    <property type="molecule type" value="Genomic_DNA"/>
</dbReference>
<name>D4XRS7_ACIHA</name>
<gene>
    <name evidence="1" type="ORF">HMP0015_2419</name>
</gene>
<dbReference type="Proteomes" id="UP000003085">
    <property type="component" value="Unassembled WGS sequence"/>
</dbReference>
<sequence length="139" mass="15656">MNNISKHPCANKCSEFKAEQCKHCLISTDFELSTDADYVVGDTVVFKDSDMHDSLMAVSQVNEHSVFLDGGEKFVLKHLLRHASITELKAKRRLSKENRTTCMGDDSYLENNISPLCKSYSNDEQIHLSKALDAQKEVS</sequence>
<dbReference type="HOGENOM" id="CLU_149118_2_0_6"/>
<proteinExistence type="predicted"/>
<reference evidence="2" key="1">
    <citation type="submission" date="2010-03" db="EMBL/GenBank/DDBJ databases">
        <title>Complete sequence of Mobiluncus curtisii ATCC 43063.</title>
        <authorList>
            <person name="Muzny D."/>
            <person name="Qin X."/>
            <person name="Deng J."/>
            <person name="Jiang H."/>
            <person name="Liu Y."/>
            <person name="Qu J."/>
            <person name="Song X.-Z."/>
            <person name="Zhang L."/>
            <person name="Thornton R."/>
            <person name="Coyle M."/>
            <person name="Francisco L."/>
            <person name="Jackson L."/>
            <person name="Javaid M."/>
            <person name="Korchina V."/>
            <person name="Kovar C."/>
            <person name="Mata R."/>
            <person name="Mathew T."/>
            <person name="Ngo R."/>
            <person name="Nguyen L."/>
            <person name="Nguyen N."/>
            <person name="Okwuonu G."/>
            <person name="Ongeri F."/>
            <person name="Pham C."/>
            <person name="Simmons D."/>
            <person name="Wilczek-Boney K."/>
            <person name="Hale W."/>
            <person name="Jakkamsetti A."/>
            <person name="Pham P."/>
            <person name="Ruth R."/>
            <person name="San Lucas F."/>
            <person name="Warren J."/>
            <person name="Zhang J."/>
            <person name="Zhao Z."/>
            <person name="Zhou C."/>
            <person name="Zhu D."/>
            <person name="Lee S."/>
            <person name="Bess C."/>
            <person name="Blankenburg K."/>
            <person name="Forbes L."/>
            <person name="Fu Q."/>
            <person name="Gubbala S."/>
            <person name="Hirani K."/>
            <person name="Jayaseelan J.C."/>
            <person name="Lara F."/>
            <person name="Munidasa M."/>
            <person name="Palculict T."/>
            <person name="Patil S."/>
            <person name="Pu L.-L."/>
            <person name="Saada N."/>
            <person name="Tang L."/>
            <person name="Weissenberger G."/>
            <person name="Zhu Y."/>
            <person name="Hemphill L."/>
            <person name="Shang Y."/>
            <person name="Youmans B."/>
            <person name="Ayvaz T."/>
            <person name="Ross M."/>
            <person name="Santibanez J."/>
            <person name="Aqrawi P."/>
            <person name="Gross S."/>
            <person name="Joshi V."/>
            <person name="Fowler G."/>
            <person name="Nazareth L."/>
            <person name="Reid J."/>
            <person name="Worley K."/>
            <person name="Petrosino J."/>
            <person name="Highlander S."/>
            <person name="Gibbs R."/>
            <person name="Gibbs R."/>
        </authorList>
    </citation>
    <scope>NUCLEOTIDE SEQUENCE [LARGE SCALE GENOMIC DNA]</scope>
    <source>
        <strain evidence="2">ATCC 19194</strain>
    </source>
</reference>
<evidence type="ECO:0000313" key="2">
    <source>
        <dbReference type="Proteomes" id="UP000003085"/>
    </source>
</evidence>